<keyword evidence="3" id="KW-0862">Zinc</keyword>
<evidence type="ECO:0000259" key="5">
    <source>
        <dbReference type="Pfam" id="PF25600"/>
    </source>
</evidence>
<evidence type="ECO:0000256" key="4">
    <source>
        <dbReference type="SAM" id="MobiDB-lite"/>
    </source>
</evidence>
<dbReference type="InterPro" id="IPR058030">
    <property type="entry name" value="TRIM8/14/16/25/29/45/65_CC"/>
</dbReference>
<comment type="caution">
    <text evidence="6">The sequence shown here is derived from an EMBL/GenBank/DDBJ whole genome shotgun (WGS) entry which is preliminary data.</text>
</comment>
<sequence length="242" mass="27983">MDEHRGHDTVSAAAERTEKQKQLGPTQRKSQQRIQEREKELQDLRQAADSLTRSAQAAVEDSERIFTELIRSFERRCSEVKELIRDQEKAEVSRAEILIEQLEQEIAELRRRDAELEQLSHTEDHIHFLQSCESVCAPHGLGDLPRITANPHISFEAVMKHVSEQKERLEDVCKGELVKISQTVKEVDIVVLRTREDFLQYSCQLTLDPNTVHRRLRLVGLVFLEFRAERDQLAGQDQTGPK</sequence>
<evidence type="ECO:0000313" key="6">
    <source>
        <dbReference type="EMBL" id="KAJ8407973.1"/>
    </source>
</evidence>
<evidence type="ECO:0000256" key="3">
    <source>
        <dbReference type="ARBA" id="ARBA00022833"/>
    </source>
</evidence>
<dbReference type="InterPro" id="IPR051051">
    <property type="entry name" value="E3_ubiq-ligase_TRIM/RNF"/>
</dbReference>
<organism evidence="6 7">
    <name type="scientific">Aldrovandia affinis</name>
    <dbReference type="NCBI Taxonomy" id="143900"/>
    <lineage>
        <taxon>Eukaryota</taxon>
        <taxon>Metazoa</taxon>
        <taxon>Chordata</taxon>
        <taxon>Craniata</taxon>
        <taxon>Vertebrata</taxon>
        <taxon>Euteleostomi</taxon>
        <taxon>Actinopterygii</taxon>
        <taxon>Neopterygii</taxon>
        <taxon>Teleostei</taxon>
        <taxon>Notacanthiformes</taxon>
        <taxon>Halosauridae</taxon>
        <taxon>Aldrovandia</taxon>
    </lineage>
</organism>
<dbReference type="PANTHER" id="PTHR25465">
    <property type="entry name" value="B-BOX DOMAIN CONTAINING"/>
    <property type="match status" value="1"/>
</dbReference>
<evidence type="ECO:0000256" key="2">
    <source>
        <dbReference type="ARBA" id="ARBA00022771"/>
    </source>
</evidence>
<dbReference type="PANTHER" id="PTHR25465:SF5">
    <property type="entry name" value="E3 UBIQUITIN_ISG15 LIGASE TRIM25-RELATED"/>
    <property type="match status" value="1"/>
</dbReference>
<protein>
    <recommendedName>
        <fullName evidence="5">TRIM8/14/16/25/29/45/65 coiled-coil region domain-containing protein</fullName>
    </recommendedName>
</protein>
<dbReference type="Proteomes" id="UP001221898">
    <property type="component" value="Unassembled WGS sequence"/>
</dbReference>
<feature type="compositionally biased region" description="Polar residues" evidence="4">
    <location>
        <begin position="23"/>
        <end position="33"/>
    </location>
</feature>
<keyword evidence="2" id="KW-0863">Zinc-finger</keyword>
<reference evidence="6" key="1">
    <citation type="journal article" date="2023" name="Science">
        <title>Genome structures resolve the early diversification of teleost fishes.</title>
        <authorList>
            <person name="Parey E."/>
            <person name="Louis A."/>
            <person name="Montfort J."/>
            <person name="Bouchez O."/>
            <person name="Roques C."/>
            <person name="Iampietro C."/>
            <person name="Lluch J."/>
            <person name="Castinel A."/>
            <person name="Donnadieu C."/>
            <person name="Desvignes T."/>
            <person name="Floi Bucao C."/>
            <person name="Jouanno E."/>
            <person name="Wen M."/>
            <person name="Mejri S."/>
            <person name="Dirks R."/>
            <person name="Jansen H."/>
            <person name="Henkel C."/>
            <person name="Chen W.J."/>
            <person name="Zahm M."/>
            <person name="Cabau C."/>
            <person name="Klopp C."/>
            <person name="Thompson A.W."/>
            <person name="Robinson-Rechavi M."/>
            <person name="Braasch I."/>
            <person name="Lecointre G."/>
            <person name="Bobe J."/>
            <person name="Postlethwait J.H."/>
            <person name="Berthelot C."/>
            <person name="Roest Crollius H."/>
            <person name="Guiguen Y."/>
        </authorList>
    </citation>
    <scope>NUCLEOTIDE SEQUENCE</scope>
    <source>
        <strain evidence="6">NC1722</strain>
    </source>
</reference>
<dbReference type="Pfam" id="PF25600">
    <property type="entry name" value="TRIM_CC"/>
    <property type="match status" value="1"/>
</dbReference>
<gene>
    <name evidence="6" type="ORF">AAFF_G00262010</name>
</gene>
<feature type="compositionally biased region" description="Basic and acidic residues" evidence="4">
    <location>
        <begin position="34"/>
        <end position="43"/>
    </location>
</feature>
<dbReference type="EMBL" id="JAINUG010000036">
    <property type="protein sequence ID" value="KAJ8407973.1"/>
    <property type="molecule type" value="Genomic_DNA"/>
</dbReference>
<feature type="region of interest" description="Disordered" evidence="4">
    <location>
        <begin position="1"/>
        <end position="49"/>
    </location>
</feature>
<dbReference type="GO" id="GO:0008270">
    <property type="term" value="F:zinc ion binding"/>
    <property type="evidence" value="ECO:0007669"/>
    <property type="project" value="UniProtKB-KW"/>
</dbReference>
<keyword evidence="1" id="KW-0479">Metal-binding</keyword>
<evidence type="ECO:0000313" key="7">
    <source>
        <dbReference type="Proteomes" id="UP001221898"/>
    </source>
</evidence>
<proteinExistence type="predicted"/>
<keyword evidence="7" id="KW-1185">Reference proteome</keyword>
<name>A0AAD7STN3_9TELE</name>
<feature type="domain" description="TRIM8/14/16/25/29/45/65 coiled-coil region" evidence="5">
    <location>
        <begin position="34"/>
        <end position="174"/>
    </location>
</feature>
<evidence type="ECO:0000256" key="1">
    <source>
        <dbReference type="ARBA" id="ARBA00022723"/>
    </source>
</evidence>
<accession>A0AAD7STN3</accession>
<dbReference type="AlphaFoldDB" id="A0AAD7STN3"/>